<organism evidence="1 2">
    <name type="scientific">Gemmiger formicilis</name>
    <dbReference type="NCBI Taxonomy" id="745368"/>
    <lineage>
        <taxon>Bacteria</taxon>
        <taxon>Bacillati</taxon>
        <taxon>Bacillota</taxon>
        <taxon>Clostridia</taxon>
        <taxon>Eubacteriales</taxon>
        <taxon>Gemmiger</taxon>
    </lineage>
</organism>
<accession>A0A1T4XUN6</accession>
<proteinExistence type="predicted"/>
<evidence type="ECO:0000313" key="2">
    <source>
        <dbReference type="Proteomes" id="UP000190286"/>
    </source>
</evidence>
<dbReference type="OrthoDB" id="1698689at2"/>
<reference evidence="1 2" key="1">
    <citation type="submission" date="2017-02" db="EMBL/GenBank/DDBJ databases">
        <authorList>
            <person name="Peterson S.W."/>
        </authorList>
    </citation>
    <scope>NUCLEOTIDE SEQUENCE [LARGE SCALE GENOMIC DNA]</scope>
    <source>
        <strain evidence="1 2">ATCC 27749</strain>
    </source>
</reference>
<dbReference type="AlphaFoldDB" id="A0A1T4XUN6"/>
<name>A0A1T4XUN6_9FIRM</name>
<dbReference type="RefSeq" id="WP_078785210.1">
    <property type="nucleotide sequence ID" value="NZ_CABIYV010000011.1"/>
</dbReference>
<dbReference type="InterPro" id="IPR047708">
    <property type="entry name" value="CD1871A-like"/>
</dbReference>
<dbReference type="NCBIfam" id="NF040920">
    <property type="entry name" value="CD1871A_fam"/>
    <property type="match status" value="1"/>
</dbReference>
<keyword evidence="2" id="KW-1185">Reference proteome</keyword>
<dbReference type="Proteomes" id="UP000190286">
    <property type="component" value="Unassembled WGS sequence"/>
</dbReference>
<dbReference type="GeneID" id="93338791"/>
<protein>
    <recommendedName>
        <fullName evidence="3">Thioredoxin</fullName>
    </recommendedName>
</protein>
<gene>
    <name evidence="1" type="ORF">SAMN02745178_02350</name>
</gene>
<evidence type="ECO:0008006" key="3">
    <source>
        <dbReference type="Google" id="ProtNLM"/>
    </source>
</evidence>
<dbReference type="STRING" id="745368.SAMN02745178_02350"/>
<dbReference type="EMBL" id="FUYF01000018">
    <property type="protein sequence ID" value="SKA93289.1"/>
    <property type="molecule type" value="Genomic_DNA"/>
</dbReference>
<evidence type="ECO:0000313" key="1">
    <source>
        <dbReference type="EMBL" id="SKA93289.1"/>
    </source>
</evidence>
<sequence>MLSKKAIVQVLFLLAAVMMIGYGAWRGEAGTVFTKAIRLCMECVGIG</sequence>